<protein>
    <submittedName>
        <fullName evidence="7">MRPL41</fullName>
    </submittedName>
</protein>
<proteinExistence type="inferred from homology"/>
<dbReference type="InterPro" id="IPR019189">
    <property type="entry name" value="Ribosomal_mL41"/>
</dbReference>
<evidence type="ECO:0000256" key="6">
    <source>
        <dbReference type="ARBA" id="ARBA00023274"/>
    </source>
</evidence>
<keyword evidence="3" id="KW-0809">Transit peptide</keyword>
<gene>
    <name evidence="7" type="ORF">MCOR_2064</name>
</gene>
<sequence>MILKVFARNCTLISSRNFSSRGCLCSYRRKQDLQPFDPKFPITGKHVNETRKGGSKIMAEKLALHVVQPTGYVDRKTYRFKNKKEMIPEFIVPDLTDFKLGPYVPYKSPSIESEAPTPEQLFEALYVDKVLEDFKEGKITADMDLEDIEKLESLKRS</sequence>
<keyword evidence="4" id="KW-0689">Ribosomal protein</keyword>
<evidence type="ECO:0000256" key="5">
    <source>
        <dbReference type="ARBA" id="ARBA00023128"/>
    </source>
</evidence>
<dbReference type="OrthoDB" id="408933at2759"/>
<dbReference type="GO" id="GO:0005762">
    <property type="term" value="C:mitochondrial large ribosomal subunit"/>
    <property type="evidence" value="ECO:0007669"/>
    <property type="project" value="InterPro"/>
</dbReference>
<keyword evidence="5" id="KW-0496">Mitochondrion</keyword>
<organism evidence="7 8">
    <name type="scientific">Mytilus coruscus</name>
    <name type="common">Sea mussel</name>
    <dbReference type="NCBI Taxonomy" id="42192"/>
    <lineage>
        <taxon>Eukaryota</taxon>
        <taxon>Metazoa</taxon>
        <taxon>Spiralia</taxon>
        <taxon>Lophotrochozoa</taxon>
        <taxon>Mollusca</taxon>
        <taxon>Bivalvia</taxon>
        <taxon>Autobranchia</taxon>
        <taxon>Pteriomorphia</taxon>
        <taxon>Mytilida</taxon>
        <taxon>Mytiloidea</taxon>
        <taxon>Mytilidae</taxon>
        <taxon>Mytilinae</taxon>
        <taxon>Mytilus</taxon>
    </lineage>
</organism>
<dbReference type="Pfam" id="PF09809">
    <property type="entry name" value="MRP-L27"/>
    <property type="match status" value="1"/>
</dbReference>
<keyword evidence="8" id="KW-1185">Reference proteome</keyword>
<evidence type="ECO:0000313" key="8">
    <source>
        <dbReference type="Proteomes" id="UP000507470"/>
    </source>
</evidence>
<evidence type="ECO:0000313" key="7">
    <source>
        <dbReference type="EMBL" id="CAC5359040.1"/>
    </source>
</evidence>
<evidence type="ECO:0000256" key="4">
    <source>
        <dbReference type="ARBA" id="ARBA00022980"/>
    </source>
</evidence>
<name>A0A6J8A2D4_MYTCO</name>
<dbReference type="GO" id="GO:0003735">
    <property type="term" value="F:structural constituent of ribosome"/>
    <property type="evidence" value="ECO:0007669"/>
    <property type="project" value="InterPro"/>
</dbReference>
<dbReference type="EMBL" id="CACVKT020000425">
    <property type="protein sequence ID" value="CAC5359040.1"/>
    <property type="molecule type" value="Genomic_DNA"/>
</dbReference>
<accession>A0A6J8A2D4</accession>
<evidence type="ECO:0000256" key="1">
    <source>
        <dbReference type="ARBA" id="ARBA00004173"/>
    </source>
</evidence>
<dbReference type="GO" id="GO:0006412">
    <property type="term" value="P:translation"/>
    <property type="evidence" value="ECO:0007669"/>
    <property type="project" value="TreeGrafter"/>
</dbReference>
<reference evidence="7 8" key="1">
    <citation type="submission" date="2020-06" db="EMBL/GenBank/DDBJ databases">
        <authorList>
            <person name="Li R."/>
            <person name="Bekaert M."/>
        </authorList>
    </citation>
    <scope>NUCLEOTIDE SEQUENCE [LARGE SCALE GENOMIC DNA]</scope>
    <source>
        <strain evidence="8">wild</strain>
    </source>
</reference>
<comment type="similarity">
    <text evidence="2">Belongs to the mitochondrion-specific ribosomal protein mL41 family.</text>
</comment>
<evidence type="ECO:0000256" key="2">
    <source>
        <dbReference type="ARBA" id="ARBA00010152"/>
    </source>
</evidence>
<dbReference type="Proteomes" id="UP000507470">
    <property type="component" value="Unassembled WGS sequence"/>
</dbReference>
<dbReference type="PANTHER" id="PTHR21338:SF0">
    <property type="entry name" value="LARGE RIBOSOMAL SUBUNIT PROTEIN ML41"/>
    <property type="match status" value="1"/>
</dbReference>
<evidence type="ECO:0000256" key="3">
    <source>
        <dbReference type="ARBA" id="ARBA00022946"/>
    </source>
</evidence>
<dbReference type="AlphaFoldDB" id="A0A6J8A2D4"/>
<comment type="subcellular location">
    <subcellularLocation>
        <location evidence="1">Mitochondrion</location>
    </subcellularLocation>
</comment>
<dbReference type="PANTHER" id="PTHR21338">
    <property type="entry name" value="MITOCHONDRIAL RIBOSOMAL PROTEIN L41"/>
    <property type="match status" value="1"/>
</dbReference>
<keyword evidence="6" id="KW-0687">Ribonucleoprotein</keyword>